<evidence type="ECO:0000259" key="2">
    <source>
        <dbReference type="Pfam" id="PF16107"/>
    </source>
</evidence>
<keyword evidence="4" id="KW-1185">Reference proteome</keyword>
<feature type="transmembrane region" description="Helical" evidence="1">
    <location>
        <begin position="6"/>
        <end position="27"/>
    </location>
</feature>
<keyword evidence="1" id="KW-0812">Transmembrane</keyword>
<keyword evidence="1" id="KW-1133">Transmembrane helix</keyword>
<comment type="caution">
    <text evidence="3">The sequence shown here is derived from an EMBL/GenBank/DDBJ whole genome shotgun (WGS) entry which is preliminary data.</text>
</comment>
<dbReference type="InterPro" id="IPR032250">
    <property type="entry name" value="DUF4825"/>
</dbReference>
<keyword evidence="1" id="KW-0472">Membrane</keyword>
<dbReference type="Proteomes" id="UP000726170">
    <property type="component" value="Unassembled WGS sequence"/>
</dbReference>
<protein>
    <submittedName>
        <fullName evidence="3">DUF4825 domain-containing protein</fullName>
    </submittedName>
</protein>
<proteinExistence type="predicted"/>
<dbReference type="Pfam" id="PF16107">
    <property type="entry name" value="DUF4825"/>
    <property type="match status" value="1"/>
</dbReference>
<reference evidence="3 4" key="1">
    <citation type="submission" date="2021-06" db="EMBL/GenBank/DDBJ databases">
        <authorList>
            <person name="Sun Q."/>
            <person name="Li D."/>
        </authorList>
    </citation>
    <scope>NUCLEOTIDE SEQUENCE [LARGE SCALE GENOMIC DNA]</scope>
    <source>
        <strain evidence="3 4">MSJ-11</strain>
    </source>
</reference>
<gene>
    <name evidence="3" type="ORF">KQI86_06555</name>
</gene>
<dbReference type="EMBL" id="JAHLQF010000002">
    <property type="protein sequence ID" value="MBU5483985.1"/>
    <property type="molecule type" value="Genomic_DNA"/>
</dbReference>
<evidence type="ECO:0000313" key="4">
    <source>
        <dbReference type="Proteomes" id="UP000726170"/>
    </source>
</evidence>
<organism evidence="3 4">
    <name type="scientific">Clostridium mobile</name>
    <dbReference type="NCBI Taxonomy" id="2841512"/>
    <lineage>
        <taxon>Bacteria</taxon>
        <taxon>Bacillati</taxon>
        <taxon>Bacillota</taxon>
        <taxon>Clostridia</taxon>
        <taxon>Eubacteriales</taxon>
        <taxon>Clostridiaceae</taxon>
        <taxon>Clostridium</taxon>
    </lineage>
</organism>
<dbReference type="RefSeq" id="WP_216438483.1">
    <property type="nucleotide sequence ID" value="NZ_JAHLQF010000002.1"/>
</dbReference>
<name>A0ABS6EHP2_9CLOT</name>
<sequence>MVKRRNFIIIILLVFGISAFGITEFIIKPRQEEKRAKYRLEQQNSLTHDFKGLFKYKTKYMGDSSNIVNLNYSLPLGNVPRTNEIDSDNLEYIINYEESALKIGKEKVKTDLIYNATANFALIDNLEAITFNFTDSSYKIARNDVEDWYKIDLSSLVDETKWSKEIQEKLEEKNYVDEFWKANFMEIKDRVASSF</sequence>
<evidence type="ECO:0000256" key="1">
    <source>
        <dbReference type="SAM" id="Phobius"/>
    </source>
</evidence>
<feature type="domain" description="DUF4825" evidence="2">
    <location>
        <begin position="53"/>
        <end position="138"/>
    </location>
</feature>
<accession>A0ABS6EHP2</accession>
<evidence type="ECO:0000313" key="3">
    <source>
        <dbReference type="EMBL" id="MBU5483985.1"/>
    </source>
</evidence>